<name>A0A167VJR7_9AGAM</name>
<dbReference type="Gene3D" id="3.80.10.10">
    <property type="entry name" value="Ribonuclease Inhibitor"/>
    <property type="match status" value="1"/>
</dbReference>
<protein>
    <submittedName>
        <fullName evidence="2">Uncharacterized protein</fullName>
    </submittedName>
</protein>
<evidence type="ECO:0000313" key="2">
    <source>
        <dbReference type="EMBL" id="KZP05086.1"/>
    </source>
</evidence>
<feature type="coiled-coil region" evidence="1">
    <location>
        <begin position="4"/>
        <end position="38"/>
    </location>
</feature>
<evidence type="ECO:0000256" key="1">
    <source>
        <dbReference type="SAM" id="Coils"/>
    </source>
</evidence>
<reference evidence="2 3" key="1">
    <citation type="journal article" date="2016" name="Mol. Biol. Evol.">
        <title>Comparative Genomics of Early-Diverging Mushroom-Forming Fungi Provides Insights into the Origins of Lignocellulose Decay Capabilities.</title>
        <authorList>
            <person name="Nagy L.G."/>
            <person name="Riley R."/>
            <person name="Tritt A."/>
            <person name="Adam C."/>
            <person name="Daum C."/>
            <person name="Floudas D."/>
            <person name="Sun H."/>
            <person name="Yadav J.S."/>
            <person name="Pangilinan J."/>
            <person name="Larsson K.H."/>
            <person name="Matsuura K."/>
            <person name="Barry K."/>
            <person name="Labutti K."/>
            <person name="Kuo R."/>
            <person name="Ohm R.A."/>
            <person name="Bhattacharya S.S."/>
            <person name="Shirouzu T."/>
            <person name="Yoshinaga Y."/>
            <person name="Martin F.M."/>
            <person name="Grigoriev I.V."/>
            <person name="Hibbett D.S."/>
        </authorList>
    </citation>
    <scope>NUCLEOTIDE SEQUENCE [LARGE SCALE GENOMIC DNA]</scope>
    <source>
        <strain evidence="2 3">CBS 109695</strain>
    </source>
</reference>
<gene>
    <name evidence="2" type="ORF">FIBSPDRAFT_1006366</name>
</gene>
<sequence length="617" mass="69447">MRLNEDQQQRIQLLSTTLEELRRQRKELDAREIAVRSERNALLNLASPTSDLPAEVLAMVFEAGVRQANDSNLFGIPVSHVSQRWRNVALATPGLWIKIWCVRIRRASEFKLHQLPNGEREKDRERAATFLSRTKFLPVDISIFLFRDEDFSPEFLELIGEHMGHCRQLRIKDADCRSLPMALGYLSTKSAPRLSSIDLSSSDDILLFAHPLFPLACLTAVQLDCIDLSLLHQCIPAFRSVTSMRLTRLYIDEDEYDPFREGLMAMKSLTHLELHFEWFRNFPSRLLVVLPTLHFLLVDNIHNPSSIITFIQNIRAPCVRTLSLTGWDAAEQPEFSDTMDIGDHFPSLQHLILNGISKPIPNLDLIARIFPDIERLTCQVVQPDPRSSRDPCGIDHIVAVVVPLTSTAEDGGNNDSQTSRRWHSLKSIAMSAEEPLNAMALEDMLHKLKGVGHPLRELMLSEAVFSQAGREAMGQLGQLVDIKGFHVDWPTPFACRACGSHLRLLGPTCRENCIYSDMGGMNAAFRPKSMHYLPTRMVTDGGRHKTIAMKRAQVKEWGVGVARYCKVLSTRTRLIIVNELLSEGEGLVSAARPDFATLAVEILEVCAGLGYQPVQHS</sequence>
<dbReference type="SUPFAM" id="SSF52047">
    <property type="entry name" value="RNI-like"/>
    <property type="match status" value="1"/>
</dbReference>
<keyword evidence="3" id="KW-1185">Reference proteome</keyword>
<keyword evidence="1" id="KW-0175">Coiled coil</keyword>
<accession>A0A167VJR7</accession>
<dbReference type="EMBL" id="KV417863">
    <property type="protein sequence ID" value="KZP05086.1"/>
    <property type="molecule type" value="Genomic_DNA"/>
</dbReference>
<dbReference type="AlphaFoldDB" id="A0A167VJR7"/>
<dbReference type="Proteomes" id="UP000076532">
    <property type="component" value="Unassembled WGS sequence"/>
</dbReference>
<organism evidence="2 3">
    <name type="scientific">Athelia psychrophila</name>
    <dbReference type="NCBI Taxonomy" id="1759441"/>
    <lineage>
        <taxon>Eukaryota</taxon>
        <taxon>Fungi</taxon>
        <taxon>Dikarya</taxon>
        <taxon>Basidiomycota</taxon>
        <taxon>Agaricomycotina</taxon>
        <taxon>Agaricomycetes</taxon>
        <taxon>Agaricomycetidae</taxon>
        <taxon>Atheliales</taxon>
        <taxon>Atheliaceae</taxon>
        <taxon>Athelia</taxon>
    </lineage>
</organism>
<dbReference type="OrthoDB" id="2998253at2759"/>
<evidence type="ECO:0000313" key="3">
    <source>
        <dbReference type="Proteomes" id="UP000076532"/>
    </source>
</evidence>
<dbReference type="InterPro" id="IPR032675">
    <property type="entry name" value="LRR_dom_sf"/>
</dbReference>
<proteinExistence type="predicted"/>